<evidence type="ECO:0000313" key="2">
    <source>
        <dbReference type="Proteomes" id="UP000499080"/>
    </source>
</evidence>
<evidence type="ECO:0000313" key="1">
    <source>
        <dbReference type="EMBL" id="GBO31605.1"/>
    </source>
</evidence>
<protein>
    <submittedName>
        <fullName evidence="1">Uncharacterized protein</fullName>
    </submittedName>
</protein>
<organism evidence="1 2">
    <name type="scientific">Araneus ventricosus</name>
    <name type="common">Orbweaver spider</name>
    <name type="synonym">Epeira ventricosa</name>
    <dbReference type="NCBI Taxonomy" id="182803"/>
    <lineage>
        <taxon>Eukaryota</taxon>
        <taxon>Metazoa</taxon>
        <taxon>Ecdysozoa</taxon>
        <taxon>Arthropoda</taxon>
        <taxon>Chelicerata</taxon>
        <taxon>Arachnida</taxon>
        <taxon>Araneae</taxon>
        <taxon>Araneomorphae</taxon>
        <taxon>Entelegynae</taxon>
        <taxon>Araneoidea</taxon>
        <taxon>Araneidae</taxon>
        <taxon>Araneus</taxon>
    </lineage>
</organism>
<name>A0A4Y2W2W6_ARAVE</name>
<dbReference type="Proteomes" id="UP000499080">
    <property type="component" value="Unassembled WGS sequence"/>
</dbReference>
<reference evidence="1 2" key="1">
    <citation type="journal article" date="2019" name="Sci. Rep.">
        <title>Orb-weaving spider Araneus ventricosus genome elucidates the spidroin gene catalogue.</title>
        <authorList>
            <person name="Kono N."/>
            <person name="Nakamura H."/>
            <person name="Ohtoshi R."/>
            <person name="Moran D.A.P."/>
            <person name="Shinohara A."/>
            <person name="Yoshida Y."/>
            <person name="Fujiwara M."/>
            <person name="Mori M."/>
            <person name="Tomita M."/>
            <person name="Arakawa K."/>
        </authorList>
    </citation>
    <scope>NUCLEOTIDE SEQUENCE [LARGE SCALE GENOMIC DNA]</scope>
</reference>
<keyword evidence="2" id="KW-1185">Reference proteome</keyword>
<sequence length="96" mass="10787">MAADIVRIVRKLTSSPNTSGRSTLTKKARAEGVKSITLNENGWKFQSDIRTAIVFCLKGRMGRSRIDRVNITKSEKHSNIDVETAIMLLRPTIRET</sequence>
<proteinExistence type="predicted"/>
<accession>A0A4Y2W2W6</accession>
<comment type="caution">
    <text evidence="1">The sequence shown here is derived from an EMBL/GenBank/DDBJ whole genome shotgun (WGS) entry which is preliminary data.</text>
</comment>
<gene>
    <name evidence="1" type="ORF">AVEN_47154_1</name>
</gene>
<dbReference type="EMBL" id="BGPR01054932">
    <property type="protein sequence ID" value="GBO31605.1"/>
    <property type="molecule type" value="Genomic_DNA"/>
</dbReference>
<dbReference type="AlphaFoldDB" id="A0A4Y2W2W6"/>